<evidence type="ECO:0000313" key="1">
    <source>
        <dbReference type="EMBL" id="GMF45410.1"/>
    </source>
</evidence>
<keyword evidence="2" id="KW-1185">Reference proteome</keyword>
<comment type="caution">
    <text evidence="1">The sequence shown here is derived from an EMBL/GenBank/DDBJ whole genome shotgun (WGS) entry which is preliminary data.</text>
</comment>
<dbReference type="EMBL" id="BSXT01001814">
    <property type="protein sequence ID" value="GMF45410.1"/>
    <property type="molecule type" value="Genomic_DNA"/>
</dbReference>
<protein>
    <submittedName>
        <fullName evidence="1">Unnamed protein product</fullName>
    </submittedName>
</protein>
<gene>
    <name evidence="1" type="ORF">Pfra01_001624300</name>
</gene>
<name>A0A9W6XTZ5_9STRA</name>
<dbReference type="AlphaFoldDB" id="A0A9W6XTZ5"/>
<reference evidence="1" key="1">
    <citation type="submission" date="2023-04" db="EMBL/GenBank/DDBJ databases">
        <title>Phytophthora fragariaefolia NBRC 109709.</title>
        <authorList>
            <person name="Ichikawa N."/>
            <person name="Sato H."/>
            <person name="Tonouchi N."/>
        </authorList>
    </citation>
    <scope>NUCLEOTIDE SEQUENCE</scope>
    <source>
        <strain evidence="1">NBRC 109709</strain>
    </source>
</reference>
<proteinExistence type="predicted"/>
<organism evidence="1 2">
    <name type="scientific">Phytophthora fragariaefolia</name>
    <dbReference type="NCBI Taxonomy" id="1490495"/>
    <lineage>
        <taxon>Eukaryota</taxon>
        <taxon>Sar</taxon>
        <taxon>Stramenopiles</taxon>
        <taxon>Oomycota</taxon>
        <taxon>Peronosporomycetes</taxon>
        <taxon>Peronosporales</taxon>
        <taxon>Peronosporaceae</taxon>
        <taxon>Phytophthora</taxon>
    </lineage>
</organism>
<sequence>MKQNRVMTYKRGIENYQALVRVPNKPVWRELTDTVVDEEMNLDLPLDELEIGSDEKGYERYDPEVLLPVSLAEVEAVKRMRFDSHMEMEAPPQRPVQTHRRQYCNMLGSTATSTIILRLRREFQLDREAT</sequence>
<accession>A0A9W6XTZ5</accession>
<evidence type="ECO:0000313" key="2">
    <source>
        <dbReference type="Proteomes" id="UP001165121"/>
    </source>
</evidence>
<dbReference type="Proteomes" id="UP001165121">
    <property type="component" value="Unassembled WGS sequence"/>
</dbReference>
<dbReference type="OrthoDB" id="92831at2759"/>